<dbReference type="InterPro" id="IPR011990">
    <property type="entry name" value="TPR-like_helical_dom_sf"/>
</dbReference>
<feature type="chain" id="PRO_5035204935" evidence="1">
    <location>
        <begin position="29"/>
        <end position="401"/>
    </location>
</feature>
<dbReference type="Gene3D" id="1.25.40.10">
    <property type="entry name" value="Tetratricopeptide repeat domain"/>
    <property type="match status" value="1"/>
</dbReference>
<evidence type="ECO:0000256" key="1">
    <source>
        <dbReference type="SAM" id="SignalP"/>
    </source>
</evidence>
<dbReference type="InterPro" id="IPR036249">
    <property type="entry name" value="Thioredoxin-like_sf"/>
</dbReference>
<evidence type="ECO:0000313" key="4">
    <source>
        <dbReference type="Proteomes" id="UP000652681"/>
    </source>
</evidence>
<dbReference type="GO" id="GO:0005737">
    <property type="term" value="C:cytoplasm"/>
    <property type="evidence" value="ECO:0007669"/>
    <property type="project" value="TreeGrafter"/>
</dbReference>
<keyword evidence="1" id="KW-0732">Signal</keyword>
<organism evidence="3 4">
    <name type="scientific">Taishania pollutisoli</name>
    <dbReference type="NCBI Taxonomy" id="2766479"/>
    <lineage>
        <taxon>Bacteria</taxon>
        <taxon>Pseudomonadati</taxon>
        <taxon>Bacteroidota</taxon>
        <taxon>Flavobacteriia</taxon>
        <taxon>Flavobacteriales</taxon>
        <taxon>Crocinitomicaceae</taxon>
        <taxon>Taishania</taxon>
    </lineage>
</organism>
<reference evidence="3" key="1">
    <citation type="submission" date="2020-09" db="EMBL/GenBank/DDBJ databases">
        <title>Taishania pollutisoli gen. nov., sp. nov., Isolated from Tetrabromobisphenol A-Contaminated Soil.</title>
        <authorList>
            <person name="Chen Q."/>
        </authorList>
    </citation>
    <scope>NUCLEOTIDE SEQUENCE</scope>
    <source>
        <strain evidence="3">CZZ-1</strain>
    </source>
</reference>
<sequence>MKNYRNSIKNAAIGVLTLLTFLPGQLSAQSRIIEFESGSWEEVVQKAKKENKPIFVDAYAVWCGPCKWMAKNVFTNDTVADFYNTNFVNVKMDMEKGEGIELAKKWKIQAYPTLLYFSPEGDMIHRICGAYPANEFITGGENALNPEKQFAQFVKKYENGNREPEFLAQYVQLLAESCMGGKEETEVYFATQKDEELASERNWHLTLMLVDDMNSRVFKHLENNKKIFEEKYSKEAVAEKMEQVYTTALMRPLYKKDAAAYEQTKQELISRNNELATKAVAASEMKNFEIRKEWDKYAEVAGKFVSTYAMDDSQTLNSIAWTFYEQVKDPKQLKKATAWAKKSVSLSENPYNLDTYSHLLHATGNKKEAIVQQKRAIELAKKMGDPMVSDLENSLKVFEGN</sequence>
<dbReference type="PANTHER" id="PTHR45663:SF11">
    <property type="entry name" value="GEO12009P1"/>
    <property type="match status" value="1"/>
</dbReference>
<dbReference type="SUPFAM" id="SSF52833">
    <property type="entry name" value="Thioredoxin-like"/>
    <property type="match status" value="1"/>
</dbReference>
<name>A0A8J6PIP9_9FLAO</name>
<accession>A0A8J6PIP9</accession>
<protein>
    <submittedName>
        <fullName evidence="3">Thioredoxin family protein</fullName>
    </submittedName>
</protein>
<evidence type="ECO:0000313" key="3">
    <source>
        <dbReference type="EMBL" id="MBC9811745.1"/>
    </source>
</evidence>
<evidence type="ECO:0000259" key="2">
    <source>
        <dbReference type="PROSITE" id="PS51352"/>
    </source>
</evidence>
<dbReference type="RefSeq" id="WP_216713617.1">
    <property type="nucleotide sequence ID" value="NZ_JACVEL010000002.1"/>
</dbReference>
<feature type="domain" description="Thioredoxin" evidence="2">
    <location>
        <begin position="21"/>
        <end position="149"/>
    </location>
</feature>
<proteinExistence type="predicted"/>
<dbReference type="PROSITE" id="PS51352">
    <property type="entry name" value="THIOREDOXIN_2"/>
    <property type="match status" value="1"/>
</dbReference>
<gene>
    <name evidence="3" type="ORF">H9Y05_04575</name>
</gene>
<dbReference type="Gene3D" id="3.40.30.10">
    <property type="entry name" value="Glutaredoxin"/>
    <property type="match status" value="1"/>
</dbReference>
<keyword evidence="4" id="KW-1185">Reference proteome</keyword>
<feature type="signal peptide" evidence="1">
    <location>
        <begin position="1"/>
        <end position="28"/>
    </location>
</feature>
<dbReference type="EMBL" id="JACVEL010000002">
    <property type="protein sequence ID" value="MBC9811745.1"/>
    <property type="molecule type" value="Genomic_DNA"/>
</dbReference>
<dbReference type="GO" id="GO:0006950">
    <property type="term" value="P:response to stress"/>
    <property type="evidence" value="ECO:0007669"/>
    <property type="project" value="UniProtKB-ARBA"/>
</dbReference>
<dbReference type="Pfam" id="PF13899">
    <property type="entry name" value="Thioredoxin_7"/>
    <property type="match status" value="1"/>
</dbReference>
<dbReference type="Proteomes" id="UP000652681">
    <property type="component" value="Unassembled WGS sequence"/>
</dbReference>
<dbReference type="GO" id="GO:0015035">
    <property type="term" value="F:protein-disulfide reductase activity"/>
    <property type="evidence" value="ECO:0007669"/>
    <property type="project" value="TreeGrafter"/>
</dbReference>
<dbReference type="PANTHER" id="PTHR45663">
    <property type="entry name" value="GEO12009P1"/>
    <property type="match status" value="1"/>
</dbReference>
<dbReference type="InterPro" id="IPR013766">
    <property type="entry name" value="Thioredoxin_domain"/>
</dbReference>
<comment type="caution">
    <text evidence="3">The sequence shown here is derived from an EMBL/GenBank/DDBJ whole genome shotgun (WGS) entry which is preliminary data.</text>
</comment>
<dbReference type="AlphaFoldDB" id="A0A8J6PIP9"/>